<dbReference type="GO" id="GO:0005634">
    <property type="term" value="C:nucleus"/>
    <property type="evidence" value="ECO:0007669"/>
    <property type="project" value="UniProtKB-SubCell"/>
</dbReference>
<evidence type="ECO:0000256" key="1">
    <source>
        <dbReference type="ARBA" id="ARBA00004123"/>
    </source>
</evidence>
<keyword evidence="5" id="KW-0378">Hydrolase</keyword>
<dbReference type="GO" id="GO:0003676">
    <property type="term" value="F:nucleic acid binding"/>
    <property type="evidence" value="ECO:0007669"/>
    <property type="project" value="InterPro"/>
</dbReference>
<evidence type="ECO:0000256" key="3">
    <source>
        <dbReference type="ARBA" id="ARBA00016937"/>
    </source>
</evidence>
<reference evidence="10" key="1">
    <citation type="submission" date="2014-12" db="EMBL/GenBank/DDBJ databases">
        <title>Insight into the proteome of Arion vulgaris.</title>
        <authorList>
            <person name="Aradska J."/>
            <person name="Bulat T."/>
            <person name="Smidak R."/>
            <person name="Sarate P."/>
            <person name="Gangsoo J."/>
            <person name="Sialana F."/>
            <person name="Bilban M."/>
            <person name="Lubec G."/>
        </authorList>
    </citation>
    <scope>NUCLEOTIDE SEQUENCE</scope>
    <source>
        <tissue evidence="10">Skin</tissue>
    </source>
</reference>
<evidence type="ECO:0000313" key="10">
    <source>
        <dbReference type="EMBL" id="CEK80269.1"/>
    </source>
</evidence>
<proteinExistence type="inferred from homology"/>
<feature type="region of interest" description="Disordered" evidence="8">
    <location>
        <begin position="119"/>
        <end position="174"/>
    </location>
</feature>
<dbReference type="InterPro" id="IPR012337">
    <property type="entry name" value="RNaseH-like_sf"/>
</dbReference>
<dbReference type="InterPro" id="IPR037431">
    <property type="entry name" value="REX4_DEDDh_dom"/>
</dbReference>
<evidence type="ECO:0000256" key="2">
    <source>
        <dbReference type="ARBA" id="ARBA00010489"/>
    </source>
</evidence>
<evidence type="ECO:0000256" key="8">
    <source>
        <dbReference type="SAM" id="MobiDB-lite"/>
    </source>
</evidence>
<dbReference type="EMBL" id="HACG01033404">
    <property type="protein sequence ID" value="CEK80269.1"/>
    <property type="molecule type" value="Transcribed_RNA"/>
</dbReference>
<dbReference type="PANTHER" id="PTHR12801:SF158">
    <property type="entry name" value="RNA EXONUCLEASE 4"/>
    <property type="match status" value="1"/>
</dbReference>
<feature type="compositionally biased region" description="Basic residues" evidence="8">
    <location>
        <begin position="158"/>
        <end position="168"/>
    </location>
</feature>
<comment type="subcellular location">
    <subcellularLocation>
        <location evidence="1">Nucleus</location>
    </subcellularLocation>
</comment>
<dbReference type="AlphaFoldDB" id="A0A0B7AGZ1"/>
<protein>
    <recommendedName>
        <fullName evidence="3">RNA exonuclease 4</fullName>
    </recommendedName>
</protein>
<dbReference type="CDD" id="cd06144">
    <property type="entry name" value="REX4_like"/>
    <property type="match status" value="1"/>
</dbReference>
<evidence type="ECO:0000259" key="9">
    <source>
        <dbReference type="SMART" id="SM00479"/>
    </source>
</evidence>
<gene>
    <name evidence="10" type="primary">ORF120014</name>
</gene>
<feature type="compositionally biased region" description="Polar residues" evidence="8">
    <location>
        <begin position="31"/>
        <end position="45"/>
    </location>
</feature>
<dbReference type="InterPro" id="IPR036397">
    <property type="entry name" value="RNaseH_sf"/>
</dbReference>
<dbReference type="GO" id="GO:0006364">
    <property type="term" value="P:rRNA processing"/>
    <property type="evidence" value="ECO:0007669"/>
    <property type="project" value="InterPro"/>
</dbReference>
<dbReference type="SMART" id="SM00479">
    <property type="entry name" value="EXOIII"/>
    <property type="match status" value="1"/>
</dbReference>
<name>A0A0B7AGZ1_9EUPU</name>
<dbReference type="Gene3D" id="3.30.420.10">
    <property type="entry name" value="Ribonuclease H-like superfamily/Ribonuclease H"/>
    <property type="match status" value="1"/>
</dbReference>
<organism evidence="10">
    <name type="scientific">Arion vulgaris</name>
    <dbReference type="NCBI Taxonomy" id="1028688"/>
    <lineage>
        <taxon>Eukaryota</taxon>
        <taxon>Metazoa</taxon>
        <taxon>Spiralia</taxon>
        <taxon>Lophotrochozoa</taxon>
        <taxon>Mollusca</taxon>
        <taxon>Gastropoda</taxon>
        <taxon>Heterobranchia</taxon>
        <taxon>Euthyneura</taxon>
        <taxon>Panpulmonata</taxon>
        <taxon>Eupulmonata</taxon>
        <taxon>Stylommatophora</taxon>
        <taxon>Helicina</taxon>
        <taxon>Arionoidea</taxon>
        <taxon>Arionidae</taxon>
        <taxon>Arion</taxon>
    </lineage>
</organism>
<keyword evidence="7" id="KW-0539">Nucleus</keyword>
<evidence type="ECO:0000256" key="4">
    <source>
        <dbReference type="ARBA" id="ARBA00022722"/>
    </source>
</evidence>
<dbReference type="PANTHER" id="PTHR12801">
    <property type="entry name" value="RNA EXONUCLEASE REXO1 / RECO3 FAMILY MEMBER-RELATED"/>
    <property type="match status" value="1"/>
</dbReference>
<dbReference type="InterPro" id="IPR047021">
    <property type="entry name" value="REXO1/3/4-like"/>
</dbReference>
<dbReference type="GO" id="GO:0008408">
    <property type="term" value="F:3'-5' exonuclease activity"/>
    <property type="evidence" value="ECO:0007669"/>
    <property type="project" value="InterPro"/>
</dbReference>
<evidence type="ECO:0000256" key="5">
    <source>
        <dbReference type="ARBA" id="ARBA00022801"/>
    </source>
</evidence>
<keyword evidence="4" id="KW-0540">Nuclease</keyword>
<comment type="similarity">
    <text evidence="2">Belongs to the REXO4 family.</text>
</comment>
<dbReference type="SUPFAM" id="SSF53098">
    <property type="entry name" value="Ribonuclease H-like"/>
    <property type="match status" value="1"/>
</dbReference>
<sequence length="449" mass="50562">MKRTVTNRAYQNGNLMNNLTADSSILLDTSKKQSNISRTRNPQSVHSKKKSSISKQHENRQIMGSQSDGKLQHRADNHKRDVDKLNLNGNIKLQTHAGVKQTIKMAAVSQTQTQQLAKQISLPASKKKVHSPVAKKGVDTSSKDTSAPIAKNDVSTDKKHRKRKISSKKKQDGASNWMKLCTTLKIDATVRKTKPVKRPGTDTSSEQTEHSEPKRSKPGVWFDNVDKILIETDVMKTEADRTSAAGGTMVDENDKLVKPDSFKGVTNCLAMDCEMVGVGPTGEDSILARVSVVNHFGVCLYDKFALPQERVTDYRTYVSGVTAEHLATGEKFTKVQSEVSDLIKGRILVGHAVHNDLKVLFLTHPHKMIRDTSRYKPFRELFGNRSPSLKKLTEKVLGVHVQEGQHSSVQDAQATMRLYTMYRQKWEKELRKERKTNRKKKKRQIKKID</sequence>
<dbReference type="InterPro" id="IPR013520">
    <property type="entry name" value="Ribonucl_H"/>
</dbReference>
<accession>A0A0B7AGZ1</accession>
<dbReference type="Pfam" id="PF00929">
    <property type="entry name" value="RNase_T"/>
    <property type="match status" value="1"/>
</dbReference>
<keyword evidence="6" id="KW-0269">Exonuclease</keyword>
<evidence type="ECO:0000256" key="6">
    <source>
        <dbReference type="ARBA" id="ARBA00022839"/>
    </source>
</evidence>
<feature type="region of interest" description="Disordered" evidence="8">
    <location>
        <begin position="31"/>
        <end position="76"/>
    </location>
</feature>
<feature type="region of interest" description="Disordered" evidence="8">
    <location>
        <begin position="191"/>
        <end position="218"/>
    </location>
</feature>
<feature type="domain" description="Exonuclease" evidence="9">
    <location>
        <begin position="267"/>
        <end position="428"/>
    </location>
</feature>
<dbReference type="FunFam" id="3.30.420.10:FF:000007">
    <property type="entry name" value="Interferon-stimulated exonuclease gene 20"/>
    <property type="match status" value="1"/>
</dbReference>
<evidence type="ECO:0000256" key="7">
    <source>
        <dbReference type="ARBA" id="ARBA00023242"/>
    </source>
</evidence>